<keyword evidence="1" id="KW-0472">Membrane</keyword>
<dbReference type="AlphaFoldDB" id="A0A9P4QXF2"/>
<keyword evidence="3" id="KW-1185">Reference proteome</keyword>
<reference evidence="2" key="1">
    <citation type="journal article" date="2020" name="Stud. Mycol.">
        <title>101 Dothideomycetes genomes: a test case for predicting lifestyles and emergence of pathogens.</title>
        <authorList>
            <person name="Haridas S."/>
            <person name="Albert R."/>
            <person name="Binder M."/>
            <person name="Bloem J."/>
            <person name="Labutti K."/>
            <person name="Salamov A."/>
            <person name="Andreopoulos B."/>
            <person name="Baker S."/>
            <person name="Barry K."/>
            <person name="Bills G."/>
            <person name="Bluhm B."/>
            <person name="Cannon C."/>
            <person name="Castanera R."/>
            <person name="Culley D."/>
            <person name="Daum C."/>
            <person name="Ezra D."/>
            <person name="Gonzalez J."/>
            <person name="Henrissat B."/>
            <person name="Kuo A."/>
            <person name="Liang C."/>
            <person name="Lipzen A."/>
            <person name="Lutzoni F."/>
            <person name="Magnuson J."/>
            <person name="Mondo S."/>
            <person name="Nolan M."/>
            <person name="Ohm R."/>
            <person name="Pangilinan J."/>
            <person name="Park H.-J."/>
            <person name="Ramirez L."/>
            <person name="Alfaro M."/>
            <person name="Sun H."/>
            <person name="Tritt A."/>
            <person name="Yoshinaga Y."/>
            <person name="Zwiers L.-H."/>
            <person name="Turgeon B."/>
            <person name="Goodwin S."/>
            <person name="Spatafora J."/>
            <person name="Crous P."/>
            <person name="Grigoriev I."/>
        </authorList>
    </citation>
    <scope>NUCLEOTIDE SEQUENCE</scope>
    <source>
        <strain evidence="2">CBS 125425</strain>
    </source>
</reference>
<dbReference type="Proteomes" id="UP000799444">
    <property type="component" value="Unassembled WGS sequence"/>
</dbReference>
<feature type="transmembrane region" description="Helical" evidence="1">
    <location>
        <begin position="130"/>
        <end position="150"/>
    </location>
</feature>
<feature type="transmembrane region" description="Helical" evidence="1">
    <location>
        <begin position="343"/>
        <end position="366"/>
    </location>
</feature>
<feature type="transmembrane region" description="Helical" evidence="1">
    <location>
        <begin position="246"/>
        <end position="266"/>
    </location>
</feature>
<accession>A0A9P4QXF2</accession>
<name>A0A9P4QXF2_9PLEO</name>
<dbReference type="OrthoDB" id="4582561at2759"/>
<evidence type="ECO:0000313" key="2">
    <source>
        <dbReference type="EMBL" id="KAF2734240.1"/>
    </source>
</evidence>
<protein>
    <submittedName>
        <fullName evidence="2">Uncharacterized protein</fullName>
    </submittedName>
</protein>
<feature type="transmembrane region" description="Helical" evidence="1">
    <location>
        <begin position="179"/>
        <end position="199"/>
    </location>
</feature>
<sequence length="451" mass="51240">MSNVSVSDVWPGLDFSWVPSDLSALSYDNCTSVSLWEANVITLASVELVDLPILLTVEVFRDGLTEWLGERNITQPADKELYAYIYWDYYWGEQALWNTIGSYAETECLPELCPLLRWQGNSDLAGRGMLVNYIIQASLATIYLVILAAIRLDRIVPRENDRSFLSRGVIAVHQTARPFLDAAIFFCLAMLLAALYTFARGYDDDTNYLTTYSAITTALLSIYSAIPAILIHACISNQHRRKKWRIFVWGLIAALAIVVAALYLYMPSRAKKMTEQELENIMFNSPDRQFFWDSGCLNRGAVAQMDIGIKVLVGALFGSTLLYVVFALSYHRFQPERLSPMRSYWWLFTALFCLLGMWVCLGMFIYLRRVMNANSGNSNKDHEWSFGQVLGLVTWAPVLVELAYIWKYGPRDGLTGQMISPYLAVHEADTLKHEEALSELVPRGYERVHGE</sequence>
<feature type="transmembrane region" description="Helical" evidence="1">
    <location>
        <begin position="386"/>
        <end position="406"/>
    </location>
</feature>
<feature type="transmembrane region" description="Helical" evidence="1">
    <location>
        <begin position="307"/>
        <end position="331"/>
    </location>
</feature>
<feature type="transmembrane region" description="Helical" evidence="1">
    <location>
        <begin position="211"/>
        <end position="234"/>
    </location>
</feature>
<evidence type="ECO:0000256" key="1">
    <source>
        <dbReference type="SAM" id="Phobius"/>
    </source>
</evidence>
<keyword evidence="1" id="KW-1133">Transmembrane helix</keyword>
<organism evidence="2 3">
    <name type="scientific">Polyplosphaeria fusca</name>
    <dbReference type="NCBI Taxonomy" id="682080"/>
    <lineage>
        <taxon>Eukaryota</taxon>
        <taxon>Fungi</taxon>
        <taxon>Dikarya</taxon>
        <taxon>Ascomycota</taxon>
        <taxon>Pezizomycotina</taxon>
        <taxon>Dothideomycetes</taxon>
        <taxon>Pleosporomycetidae</taxon>
        <taxon>Pleosporales</taxon>
        <taxon>Tetraplosphaeriaceae</taxon>
        <taxon>Polyplosphaeria</taxon>
    </lineage>
</organism>
<proteinExistence type="predicted"/>
<dbReference type="EMBL" id="ML996150">
    <property type="protein sequence ID" value="KAF2734240.1"/>
    <property type="molecule type" value="Genomic_DNA"/>
</dbReference>
<gene>
    <name evidence="2" type="ORF">EJ04DRAFT_564385</name>
</gene>
<keyword evidence="1" id="KW-0812">Transmembrane</keyword>
<evidence type="ECO:0000313" key="3">
    <source>
        <dbReference type="Proteomes" id="UP000799444"/>
    </source>
</evidence>
<comment type="caution">
    <text evidence="2">The sequence shown here is derived from an EMBL/GenBank/DDBJ whole genome shotgun (WGS) entry which is preliminary data.</text>
</comment>